<feature type="non-terminal residue" evidence="1">
    <location>
        <position position="257"/>
    </location>
</feature>
<gene>
    <name evidence="1" type="primary">Ada2</name>
    <name evidence="1" type="ORF">INDMAC_R01443</name>
</gene>
<keyword evidence="2" id="KW-1185">Reference proteome</keyword>
<proteinExistence type="predicted"/>
<dbReference type="GO" id="GO:0004000">
    <property type="term" value="F:adenosine deaminase activity"/>
    <property type="evidence" value="ECO:0007669"/>
    <property type="project" value="TreeGrafter"/>
</dbReference>
<evidence type="ECO:0000313" key="2">
    <source>
        <dbReference type="Proteomes" id="UP000557230"/>
    </source>
</evidence>
<dbReference type="GO" id="GO:0005615">
    <property type="term" value="C:extracellular space"/>
    <property type="evidence" value="ECO:0007669"/>
    <property type="project" value="TreeGrafter"/>
</dbReference>
<sequence length="257" mass="29094">PPGAVLHLHDYAMLSVGWLVSNATYLPDCYICFTPTGTVRFRFSKPQPPAPVPAQCSPWVLLEAYRQQLQNVTDFDSSLLRNLTLVTDFPELAYPSQAFIWKRFEEIFLTASGLICYAPVFKAYFYQGLLEFYADNVQYVEIRALLPPVYELDGTQHNKSWSMAAYQEVTRQFMKEHPDFLGAKIIFAAHRMLNASQIKEAILTAMALRAHFPGTLAGFDLVGHEDEGHSLWDLKDALTIPYSLGVSLPYFFHAGET</sequence>
<comment type="caution">
    <text evidence="1">The sequence shown here is derived from an EMBL/GenBank/DDBJ whole genome shotgun (WGS) entry which is preliminary data.</text>
</comment>
<dbReference type="InterPro" id="IPR032466">
    <property type="entry name" value="Metal_Hydrolase"/>
</dbReference>
<dbReference type="AlphaFoldDB" id="A0A7L1GXE6"/>
<protein>
    <submittedName>
        <fullName evidence="1">ADA2 deaminase</fullName>
    </submittedName>
</protein>
<dbReference type="EMBL" id="VXBD01014050">
    <property type="protein sequence ID" value="NXN18522.1"/>
    <property type="molecule type" value="Genomic_DNA"/>
</dbReference>
<dbReference type="GO" id="GO:0046103">
    <property type="term" value="P:inosine biosynthetic process"/>
    <property type="evidence" value="ECO:0007669"/>
    <property type="project" value="TreeGrafter"/>
</dbReference>
<organism evidence="1 2">
    <name type="scientific">Indicator maculatus</name>
    <name type="common">spotted honeyguide</name>
    <dbReference type="NCBI Taxonomy" id="545262"/>
    <lineage>
        <taxon>Eukaryota</taxon>
        <taxon>Metazoa</taxon>
        <taxon>Chordata</taxon>
        <taxon>Craniata</taxon>
        <taxon>Vertebrata</taxon>
        <taxon>Euteleostomi</taxon>
        <taxon>Archelosauria</taxon>
        <taxon>Archosauria</taxon>
        <taxon>Dinosauria</taxon>
        <taxon>Saurischia</taxon>
        <taxon>Theropoda</taxon>
        <taxon>Coelurosauria</taxon>
        <taxon>Aves</taxon>
        <taxon>Neognathae</taxon>
        <taxon>Neoaves</taxon>
        <taxon>Telluraves</taxon>
        <taxon>Coraciimorphae</taxon>
        <taxon>Piciformes</taxon>
        <taxon>Indicatoridae</taxon>
        <taxon>Indicator</taxon>
    </lineage>
</organism>
<feature type="non-terminal residue" evidence="1">
    <location>
        <position position="1"/>
    </location>
</feature>
<dbReference type="PANTHER" id="PTHR11409:SF39">
    <property type="entry name" value="ADENOSINE DEAMINASE 2"/>
    <property type="match status" value="1"/>
</dbReference>
<evidence type="ECO:0000313" key="1">
    <source>
        <dbReference type="EMBL" id="NXN18522.1"/>
    </source>
</evidence>
<dbReference type="OrthoDB" id="7202371at2759"/>
<dbReference type="Gene3D" id="3.20.20.140">
    <property type="entry name" value="Metal-dependent hydrolases"/>
    <property type="match status" value="1"/>
</dbReference>
<accession>A0A7L1GXE6</accession>
<name>A0A7L1GXE6_9PICI</name>
<dbReference type="PANTHER" id="PTHR11409">
    <property type="entry name" value="ADENOSINE DEAMINASE"/>
    <property type="match status" value="1"/>
</dbReference>
<dbReference type="Proteomes" id="UP000557230">
    <property type="component" value="Unassembled WGS sequence"/>
</dbReference>
<reference evidence="1 2" key="1">
    <citation type="submission" date="2019-09" db="EMBL/GenBank/DDBJ databases">
        <title>Bird 10,000 Genomes (B10K) Project - Family phase.</title>
        <authorList>
            <person name="Zhang G."/>
        </authorList>
    </citation>
    <scope>NUCLEOTIDE SEQUENCE [LARGE SCALE GENOMIC DNA]</scope>
    <source>
        <strain evidence="1">B10K-DU-001-78</strain>
        <tissue evidence="1">Muscle</tissue>
    </source>
</reference>
<dbReference type="GO" id="GO:0006154">
    <property type="term" value="P:adenosine catabolic process"/>
    <property type="evidence" value="ECO:0007669"/>
    <property type="project" value="TreeGrafter"/>
</dbReference>
<dbReference type="InterPro" id="IPR006330">
    <property type="entry name" value="Ado/ade_deaminase"/>
</dbReference>
<dbReference type="SUPFAM" id="SSF51556">
    <property type="entry name" value="Metallo-dependent hydrolases"/>
    <property type="match status" value="1"/>
</dbReference>